<protein>
    <submittedName>
        <fullName evidence="2">Uncharacterized protein</fullName>
    </submittedName>
</protein>
<evidence type="ECO:0000313" key="1">
    <source>
        <dbReference type="Proteomes" id="UP000036681"/>
    </source>
</evidence>
<keyword evidence="1" id="KW-1185">Reference proteome</keyword>
<dbReference type="Proteomes" id="UP000036681">
    <property type="component" value="Unplaced"/>
</dbReference>
<reference evidence="2" key="1">
    <citation type="submission" date="2017-02" db="UniProtKB">
        <authorList>
            <consortium name="WormBaseParasite"/>
        </authorList>
    </citation>
    <scope>IDENTIFICATION</scope>
</reference>
<proteinExistence type="predicted"/>
<sequence length="103" mass="11657">MENNSNQWFEKCEEDSGNCVELKTMIRIRDNPYGMNGGGNGTIAQRSAKNIDVIVGPNMHHDYFQNVYAKVHCPNRQNYEGIIGNARPYVIHADEKSGDVITR</sequence>
<evidence type="ECO:0000313" key="2">
    <source>
        <dbReference type="WBParaSite" id="ALUE_0002071601-mRNA-1"/>
    </source>
</evidence>
<dbReference type="AlphaFoldDB" id="A0A0M3IPN8"/>
<accession>A0A0M3IPN8</accession>
<name>A0A0M3IPN8_ASCLU</name>
<organism evidence="1 2">
    <name type="scientific">Ascaris lumbricoides</name>
    <name type="common">Giant roundworm</name>
    <dbReference type="NCBI Taxonomy" id="6252"/>
    <lineage>
        <taxon>Eukaryota</taxon>
        <taxon>Metazoa</taxon>
        <taxon>Ecdysozoa</taxon>
        <taxon>Nematoda</taxon>
        <taxon>Chromadorea</taxon>
        <taxon>Rhabditida</taxon>
        <taxon>Spirurina</taxon>
        <taxon>Ascaridomorpha</taxon>
        <taxon>Ascaridoidea</taxon>
        <taxon>Ascarididae</taxon>
        <taxon>Ascaris</taxon>
    </lineage>
</organism>
<dbReference type="WBParaSite" id="ALUE_0002071601-mRNA-1">
    <property type="protein sequence ID" value="ALUE_0002071601-mRNA-1"/>
    <property type="gene ID" value="ALUE_0002071601"/>
</dbReference>